<protein>
    <submittedName>
        <fullName evidence="2">Uncharacterized protein</fullName>
    </submittedName>
</protein>
<feature type="compositionally biased region" description="Basic and acidic residues" evidence="1">
    <location>
        <begin position="26"/>
        <end position="48"/>
    </location>
</feature>
<feature type="compositionally biased region" description="Basic and acidic residues" evidence="1">
    <location>
        <begin position="74"/>
        <end position="99"/>
    </location>
</feature>
<dbReference type="Proteomes" id="UP000032232">
    <property type="component" value="Unassembled WGS sequence"/>
</dbReference>
<dbReference type="PATRIC" id="fig|935700.4.peg.1267"/>
<evidence type="ECO:0000256" key="1">
    <source>
        <dbReference type="SAM" id="MobiDB-lite"/>
    </source>
</evidence>
<sequence>MTKNDAQGKGPKKDGKELPYDPDTPLEEREGATSAMLKDDIASGRTGDKQGFPDPGAAPLGTGAEAAGQPSTREQMETAREQETARPSDRVSDDERRPVTPDGPGGDDD</sequence>
<organism evidence="2 3">
    <name type="scientific">Jannaschia aquimarina</name>
    <dbReference type="NCBI Taxonomy" id="935700"/>
    <lineage>
        <taxon>Bacteria</taxon>
        <taxon>Pseudomonadati</taxon>
        <taxon>Pseudomonadota</taxon>
        <taxon>Alphaproteobacteria</taxon>
        <taxon>Rhodobacterales</taxon>
        <taxon>Roseobacteraceae</taxon>
        <taxon>Jannaschia</taxon>
    </lineage>
</organism>
<comment type="caution">
    <text evidence="2">The sequence shown here is derived from an EMBL/GenBank/DDBJ whole genome shotgun (WGS) entry which is preliminary data.</text>
</comment>
<gene>
    <name evidence="2" type="ORF">jaqu_12200</name>
</gene>
<dbReference type="EMBL" id="JYFE01000023">
    <property type="protein sequence ID" value="KIT17030.1"/>
    <property type="molecule type" value="Genomic_DNA"/>
</dbReference>
<dbReference type="STRING" id="935700.jaqu_12200"/>
<accession>A0A0D1EMV2</accession>
<dbReference type="AlphaFoldDB" id="A0A0D1EMV2"/>
<evidence type="ECO:0000313" key="3">
    <source>
        <dbReference type="Proteomes" id="UP000032232"/>
    </source>
</evidence>
<proteinExistence type="predicted"/>
<reference evidence="2 3" key="1">
    <citation type="submission" date="2015-02" db="EMBL/GenBank/DDBJ databases">
        <title>Genome Sequence of Jannaschia aquimarina DSM28248, a member of the Roseobacter clade.</title>
        <authorList>
            <person name="Voget S."/>
            <person name="Daniel R."/>
        </authorList>
    </citation>
    <scope>NUCLEOTIDE SEQUENCE [LARGE SCALE GENOMIC DNA]</scope>
    <source>
        <strain evidence="2 3">GSW-M26</strain>
    </source>
</reference>
<dbReference type="OrthoDB" id="7306245at2"/>
<name>A0A0D1EMV2_9RHOB</name>
<dbReference type="RefSeq" id="WP_141134310.1">
    <property type="nucleotide sequence ID" value="NZ_FZPF01000002.1"/>
</dbReference>
<evidence type="ECO:0000313" key="2">
    <source>
        <dbReference type="EMBL" id="KIT17030.1"/>
    </source>
</evidence>
<feature type="region of interest" description="Disordered" evidence="1">
    <location>
        <begin position="1"/>
        <end position="109"/>
    </location>
</feature>
<keyword evidence="3" id="KW-1185">Reference proteome</keyword>